<dbReference type="KEGG" id="vg:14445610"/>
<organism evidence="1 2">
    <name type="scientific">Acanthamoeba polyphaga moumouvirus</name>
    <dbReference type="NCBI Taxonomy" id="1269028"/>
    <lineage>
        <taxon>Viruses</taxon>
        <taxon>Varidnaviria</taxon>
        <taxon>Bamfordvirae</taxon>
        <taxon>Nucleocytoviricota</taxon>
        <taxon>Megaviricetes</taxon>
        <taxon>Imitervirales</taxon>
        <taxon>Mimiviridae</taxon>
        <taxon>Megamimivirinae</taxon>
        <taxon>Moumouvirus</taxon>
    </lineage>
</organism>
<dbReference type="EMBL" id="JX962719">
    <property type="protein sequence ID" value="AGC02056.1"/>
    <property type="molecule type" value="Genomic_DNA"/>
</dbReference>
<gene>
    <name evidence="1" type="ORF">Moumou_00522</name>
</gene>
<keyword evidence="2" id="KW-1185">Reference proteome</keyword>
<dbReference type="PANTHER" id="PTHR46586:SF3">
    <property type="entry name" value="ANKYRIN REPEAT-CONTAINING PROTEIN"/>
    <property type="match status" value="1"/>
</dbReference>
<proteinExistence type="predicted"/>
<dbReference type="RefSeq" id="YP_007354492.1">
    <property type="nucleotide sequence ID" value="NC_020104.1"/>
</dbReference>
<evidence type="ECO:0000313" key="1">
    <source>
        <dbReference type="EMBL" id="AGC02056.1"/>
    </source>
</evidence>
<protein>
    <recommendedName>
        <fullName evidence="3">Ankyrin repeat protein</fullName>
    </recommendedName>
</protein>
<dbReference type="Proteomes" id="UP000201640">
    <property type="component" value="Segment"/>
</dbReference>
<reference evidence="1 2" key="1">
    <citation type="journal article" date="2012" name="Genome Biol. Evol.">
        <title>Related Giant Viruses in Distant Locations and Different Habitats: Acanthamoeba polyphaga moumouvirus Represents a Third Lineage of the Mimiviridae That Is Close to the Megavirus Lineage.</title>
        <authorList>
            <person name="Yoosuf N."/>
            <person name="Yutin N."/>
            <person name="Colson P."/>
            <person name="Shabalina S.A."/>
            <person name="Pagnier I."/>
            <person name="Robert C."/>
            <person name="Azza S."/>
            <person name="Klose T."/>
            <person name="Wong J."/>
            <person name="Rossmann M.G."/>
            <person name="La Scola B."/>
            <person name="Raoult D."/>
            <person name="Koonin E.V."/>
        </authorList>
    </citation>
    <scope>NUCLEOTIDE SEQUENCE [LARGE SCALE GENOMIC DNA]</scope>
    <source>
        <strain evidence="1 2">M10A</strain>
    </source>
</reference>
<dbReference type="InterPro" id="IPR052050">
    <property type="entry name" value="SecEffector_AnkRepeat"/>
</dbReference>
<evidence type="ECO:0000313" key="2">
    <source>
        <dbReference type="Proteomes" id="UP000201640"/>
    </source>
</evidence>
<dbReference type="PANTHER" id="PTHR46586">
    <property type="entry name" value="ANKYRIN REPEAT-CONTAINING PROTEIN"/>
    <property type="match status" value="1"/>
</dbReference>
<dbReference type="GeneID" id="14445610"/>
<dbReference type="OrthoDB" id="39305at10239"/>
<evidence type="ECO:0008006" key="3">
    <source>
        <dbReference type="Google" id="ProtNLM"/>
    </source>
</evidence>
<sequence length="507" mass="60232">MSDKIINEGKYFKIINEEWNHHGFHYKLGTNVLLESFNEDESVLCGPGGLYFINFDKIKNYYSFGTNLAVISLPENDPDLKILFLDEKMRANKINIDQVFSLFDINTYLKFGLNIRHNKYIIYFAVKYKKYNFLNWWLNSGITLYYDKNICELIFENNYLDILQWWIKSNKKLPKITDEFYTASLLGHIDVLKCCVENNLLTKNKFKRRDIIKKSIVTCFCSGNIQILDFLKIHFCEYFKEIHIDSYDHCKHLLVLEWWKNNGGVIWLENIIKTASEKNDIRLLNWLKDNVTICFGIDYNKNLIDSLSNKGNIEMLNWWKDSGLKFKYSVNAIDNTDDISCDDPVEVLDWWKKSGLKLKYTGKSVDKASRYDNIMVLYWWKNSGLEIKYTHKAIDKASEYMHMNILNWWISSGLELKYSEKTMDKASRHGFISLLNWWKESGLKLKYSEKSLLKASKNRDIKVLNWWLNSGLGLYCPDYINEFEYSSEIMDWWQNSGLVEIKRDFYD</sequence>
<name>L7RCT1_9VIRU</name>
<accession>L7RCT1</accession>